<evidence type="ECO:0000313" key="8">
    <source>
        <dbReference type="Proteomes" id="UP000034127"/>
    </source>
</evidence>
<evidence type="ECO:0000256" key="3">
    <source>
        <dbReference type="ARBA" id="ARBA00022989"/>
    </source>
</evidence>
<dbReference type="Pfam" id="PF02656">
    <property type="entry name" value="DUF202"/>
    <property type="match status" value="1"/>
</dbReference>
<dbReference type="InterPro" id="IPR003807">
    <property type="entry name" value="DUF202"/>
</dbReference>
<dbReference type="GO" id="GO:0012505">
    <property type="term" value="C:endomembrane system"/>
    <property type="evidence" value="ECO:0007669"/>
    <property type="project" value="UniProtKB-SubCell"/>
</dbReference>
<feature type="domain" description="DUF202" evidence="6">
    <location>
        <begin position="16"/>
        <end position="73"/>
    </location>
</feature>
<keyword evidence="2 5" id="KW-0812">Transmembrane</keyword>
<accession>A0A0G0BAR5</accession>
<keyword evidence="3 5" id="KW-1133">Transmembrane helix</keyword>
<comment type="subcellular location">
    <subcellularLocation>
        <location evidence="1">Endomembrane system</location>
        <topology evidence="1">Multi-pass membrane protein</topology>
    </subcellularLocation>
</comment>
<gene>
    <name evidence="7" type="ORF">UR63_C0033G0005</name>
</gene>
<evidence type="ECO:0000256" key="2">
    <source>
        <dbReference type="ARBA" id="ARBA00022692"/>
    </source>
</evidence>
<reference evidence="7 8" key="1">
    <citation type="journal article" date="2015" name="Nature">
        <title>rRNA introns, odd ribosomes, and small enigmatic genomes across a large radiation of phyla.</title>
        <authorList>
            <person name="Brown C.T."/>
            <person name="Hug L.A."/>
            <person name="Thomas B.C."/>
            <person name="Sharon I."/>
            <person name="Castelle C.J."/>
            <person name="Singh A."/>
            <person name="Wilkins M.J."/>
            <person name="Williams K.H."/>
            <person name="Banfield J.F."/>
        </authorList>
    </citation>
    <scope>NUCLEOTIDE SEQUENCE [LARGE SCALE GENOMIC DNA]</scope>
</reference>
<name>A0A0G0BAR5_9BACT</name>
<dbReference type="AlphaFoldDB" id="A0A0G0BAR5"/>
<keyword evidence="4 5" id="KW-0472">Membrane</keyword>
<feature type="transmembrane region" description="Helical" evidence="5">
    <location>
        <begin position="49"/>
        <end position="71"/>
    </location>
</feature>
<proteinExistence type="predicted"/>
<feature type="transmembrane region" description="Helical" evidence="5">
    <location>
        <begin position="25"/>
        <end position="43"/>
    </location>
</feature>
<dbReference type="Proteomes" id="UP000034127">
    <property type="component" value="Unassembled WGS sequence"/>
</dbReference>
<sequence length="85" mass="9794">MKKTEWILRDYLAGERTGLSIDRTLLSYIRTAMTTTIVGISLIKLFDESYLHFIGLLLIIFALGLIVIGFLRTKSQKLKLKEDFK</sequence>
<evidence type="ECO:0000259" key="6">
    <source>
        <dbReference type="Pfam" id="PF02656"/>
    </source>
</evidence>
<protein>
    <recommendedName>
        <fullName evidence="6">DUF202 domain-containing protein</fullName>
    </recommendedName>
</protein>
<evidence type="ECO:0000256" key="1">
    <source>
        <dbReference type="ARBA" id="ARBA00004127"/>
    </source>
</evidence>
<evidence type="ECO:0000256" key="4">
    <source>
        <dbReference type="ARBA" id="ARBA00023136"/>
    </source>
</evidence>
<organism evidence="7 8">
    <name type="scientific">Candidatus Roizmanbacteria bacterium GW2011_GWC2_35_12</name>
    <dbReference type="NCBI Taxonomy" id="1618485"/>
    <lineage>
        <taxon>Bacteria</taxon>
        <taxon>Candidatus Roizmaniibacteriota</taxon>
    </lineage>
</organism>
<evidence type="ECO:0000256" key="5">
    <source>
        <dbReference type="SAM" id="Phobius"/>
    </source>
</evidence>
<evidence type="ECO:0000313" key="7">
    <source>
        <dbReference type="EMBL" id="KKP66424.1"/>
    </source>
</evidence>
<comment type="caution">
    <text evidence="7">The sequence shown here is derived from an EMBL/GenBank/DDBJ whole genome shotgun (WGS) entry which is preliminary data.</text>
</comment>
<dbReference type="EMBL" id="LBPX01000033">
    <property type="protein sequence ID" value="KKP66424.1"/>
    <property type="molecule type" value="Genomic_DNA"/>
</dbReference>